<dbReference type="RefSeq" id="WP_104913825.1">
    <property type="nucleotide sequence ID" value="NZ_CP026923.1"/>
</dbReference>
<organism evidence="1 2">
    <name type="scientific">Pontimonas salivibrio</name>
    <dbReference type="NCBI Taxonomy" id="1159327"/>
    <lineage>
        <taxon>Bacteria</taxon>
        <taxon>Bacillati</taxon>
        <taxon>Actinomycetota</taxon>
        <taxon>Actinomycetes</taxon>
        <taxon>Micrococcales</taxon>
        <taxon>Microbacteriaceae</taxon>
        <taxon>Pontimonas</taxon>
    </lineage>
</organism>
<name>A0A2L2BRN6_9MICO</name>
<dbReference type="Pfam" id="PF11248">
    <property type="entry name" value="DUF3046"/>
    <property type="match status" value="1"/>
</dbReference>
<proteinExistence type="predicted"/>
<dbReference type="EMBL" id="CP026923">
    <property type="protein sequence ID" value="AVG24333.1"/>
    <property type="molecule type" value="Genomic_DNA"/>
</dbReference>
<evidence type="ECO:0000313" key="1">
    <source>
        <dbReference type="EMBL" id="AVG24333.1"/>
    </source>
</evidence>
<gene>
    <name evidence="1" type="ORF">C3B54_111390</name>
</gene>
<keyword evidence="2" id="KW-1185">Reference proteome</keyword>
<accession>A0A2L2BRN6</accession>
<dbReference type="InterPro" id="IPR021408">
    <property type="entry name" value="DUF3046"/>
</dbReference>
<sequence>MTRSEFDRAVADEFGVTGGRTLVRDLVMRALGGVTAQEALSRGDAPAVVWKALCDEMDVAGPRRYGVGIAKPPEGAPA</sequence>
<reference evidence="1 2" key="1">
    <citation type="submission" date="2018-02" db="EMBL/GenBank/DDBJ databases">
        <title>Complete genome of the streamlined marine actinobacterium Pontimonas salivibrio CL-TW6 adapted to coastal planktonic lifestype.</title>
        <authorList>
            <person name="Cho B.C."/>
            <person name="Hardies S.C."/>
            <person name="Jang G.I."/>
            <person name="Hwang C.Y."/>
        </authorList>
    </citation>
    <scope>NUCLEOTIDE SEQUENCE [LARGE SCALE GENOMIC DNA]</scope>
    <source>
        <strain evidence="1 2">CL-TW6</strain>
    </source>
</reference>
<dbReference type="Proteomes" id="UP000243077">
    <property type="component" value="Chromosome"/>
</dbReference>
<dbReference type="OrthoDB" id="3215033at2"/>
<protein>
    <submittedName>
        <fullName evidence="1">DUF3046-like protein</fullName>
    </submittedName>
</protein>
<evidence type="ECO:0000313" key="2">
    <source>
        <dbReference type="Proteomes" id="UP000243077"/>
    </source>
</evidence>
<dbReference type="KEGG" id="psai:C3B54_111390"/>
<dbReference type="AlphaFoldDB" id="A0A2L2BRN6"/>